<dbReference type="EMBL" id="MHST01000008">
    <property type="protein sequence ID" value="OHA49532.1"/>
    <property type="molecule type" value="Genomic_DNA"/>
</dbReference>
<name>A0A1G2PPJ1_TERXR</name>
<dbReference type="SUPFAM" id="SSF56801">
    <property type="entry name" value="Acetyl-CoA synthetase-like"/>
    <property type="match status" value="1"/>
</dbReference>
<dbReference type="Pfam" id="PF00501">
    <property type="entry name" value="AMP-binding"/>
    <property type="match status" value="1"/>
</dbReference>
<dbReference type="PANTHER" id="PTHR43845:SF1">
    <property type="entry name" value="BLR5969 PROTEIN"/>
    <property type="match status" value="1"/>
</dbReference>
<dbReference type="Gene3D" id="3.40.50.12780">
    <property type="entry name" value="N-terminal domain of ligase-like"/>
    <property type="match status" value="1"/>
</dbReference>
<evidence type="ECO:0000313" key="3">
    <source>
        <dbReference type="Proteomes" id="UP000178690"/>
    </source>
</evidence>
<dbReference type="InterPro" id="IPR042099">
    <property type="entry name" value="ANL_N_sf"/>
</dbReference>
<dbReference type="STRING" id="1802363.A2682_03420"/>
<reference evidence="2 3" key="1">
    <citation type="journal article" date="2016" name="Nat. Commun.">
        <title>Thousands of microbial genomes shed light on interconnected biogeochemical processes in an aquifer system.</title>
        <authorList>
            <person name="Anantharaman K."/>
            <person name="Brown C.T."/>
            <person name="Hug L.A."/>
            <person name="Sharon I."/>
            <person name="Castelle C.J."/>
            <person name="Probst A.J."/>
            <person name="Thomas B.C."/>
            <person name="Singh A."/>
            <person name="Wilkins M.J."/>
            <person name="Karaoz U."/>
            <person name="Brodie E.L."/>
            <person name="Williams K.H."/>
            <person name="Hubbard S.S."/>
            <person name="Banfield J.F."/>
        </authorList>
    </citation>
    <scope>NUCLEOTIDE SEQUENCE [LARGE SCALE GENOMIC DNA]</scope>
    <source>
        <strain evidence="3">RIFCSPHIGHO2_01_FULL_58_15</strain>
    </source>
</reference>
<dbReference type="InterPro" id="IPR000873">
    <property type="entry name" value="AMP-dep_synth/lig_dom"/>
</dbReference>
<dbReference type="Proteomes" id="UP000178690">
    <property type="component" value="Unassembled WGS sequence"/>
</dbReference>
<proteinExistence type="predicted"/>
<dbReference type="AlphaFoldDB" id="A0A1G2PPJ1"/>
<dbReference type="PANTHER" id="PTHR43845">
    <property type="entry name" value="BLR5969 PROTEIN"/>
    <property type="match status" value="1"/>
</dbReference>
<sequence length="481" mass="53093">MPLTKHYHPAPWRCRQDRRLRRYLQREIVPHHPYYRERFRELGITPARIHSVADLQRIPGLITQKRDIVGRDRDFVLQPEFGSLLRADPAHLLAAAVRARGRSAALREFLEREYRPVVYTLTTGRSSARTAFVFTRFDLDGFVAKAARGIFSMLEIPRDSIGVSVFPVALHLAHVFSVEGARAVPSAVLPLLGLTTEQRIAAIETLKPFVLFGVTSYVERLVALAAAEGKDFSSISRVVVGGEGMTEAQRQRIVAALCAAGAKDPVVVGSYGFTEARLAMLECLEGAREGTPVGYHCDPDLAIIETVRIKENTDGAVMEAVPCVPGEEGEVLFTPLSGHGTVVLRWRTRDVAILTDEPCPACGSGAPRILPPIRRRSSDMLKNVRGTLVDFDDVARLFANEPAVRAWQITIGNDGSRDTLVAALALDDGADVAETLRGLQRAFKMCTEVTLDEILVEPYEALILELGTDAELKERRIVDER</sequence>
<evidence type="ECO:0000259" key="1">
    <source>
        <dbReference type="Pfam" id="PF00501"/>
    </source>
</evidence>
<comment type="caution">
    <text evidence="2">The sequence shown here is derived from an EMBL/GenBank/DDBJ whole genome shotgun (WGS) entry which is preliminary data.</text>
</comment>
<protein>
    <recommendedName>
        <fullName evidence="1">AMP-dependent synthetase/ligase domain-containing protein</fullName>
    </recommendedName>
</protein>
<accession>A0A1G2PPJ1</accession>
<gene>
    <name evidence="2" type="ORF">A2682_03420</name>
</gene>
<feature type="domain" description="AMP-dependent synthetase/ligase" evidence="1">
    <location>
        <begin position="197"/>
        <end position="332"/>
    </location>
</feature>
<organism evidence="2 3">
    <name type="scientific">Terrybacteria sp. (strain RIFCSPHIGHO2_01_FULL_58_15)</name>
    <dbReference type="NCBI Taxonomy" id="1802363"/>
    <lineage>
        <taxon>Bacteria</taxon>
        <taxon>Candidatus Terryibacteriota</taxon>
    </lineage>
</organism>
<evidence type="ECO:0000313" key="2">
    <source>
        <dbReference type="EMBL" id="OHA49532.1"/>
    </source>
</evidence>